<name>A0ABW6HGZ5_9ACTN</name>
<dbReference type="Proteomes" id="UP001599756">
    <property type="component" value="Unassembled WGS sequence"/>
</dbReference>
<dbReference type="RefSeq" id="WP_381843534.1">
    <property type="nucleotide sequence ID" value="NZ_JBHYTS010000138.1"/>
</dbReference>
<comment type="caution">
    <text evidence="1">The sequence shown here is derived from an EMBL/GenBank/DDBJ whole genome shotgun (WGS) entry which is preliminary data.</text>
</comment>
<sequence length="380" mass="41918">MSGIAEIAGHLCLTSRELTAFCLLLTALTAENFGTVAAWPAVHYRPDAALEGVPGIALIEASKPRRGPEREHMVTPVEDVPEELAAILADDDSEPRLFRSPLRVYQLLVELTELARRHGGHDLALAGFRATGASRDGRWTRGASAKNIARWSVRHGFPTKEPTAQGVEPVEAGRLRQTGIERKRRPVAHTRSTMNDHYLARSEAVVGQSRTVVADALRAQVATARKRRSVPVLPAALVERATTDLDGAAREAGLDPQILQRLITGQQDTVLTGCVDHRDSPTAKPGEPCTESFLTCLGCENARALPHQLPLQVAALDQLNILRTHVDQATWAARHQVHQERLEDLVGHYRESEQHKARQDITERQQKMINDLMSGRMDLR</sequence>
<evidence type="ECO:0000313" key="2">
    <source>
        <dbReference type="Proteomes" id="UP001599756"/>
    </source>
</evidence>
<gene>
    <name evidence="1" type="ORF">ACFW88_36165</name>
</gene>
<protein>
    <recommendedName>
        <fullName evidence="3">Integrase</fullName>
    </recommendedName>
</protein>
<keyword evidence="2" id="KW-1185">Reference proteome</keyword>
<evidence type="ECO:0000313" key="1">
    <source>
        <dbReference type="EMBL" id="MFE1755904.1"/>
    </source>
</evidence>
<evidence type="ECO:0008006" key="3">
    <source>
        <dbReference type="Google" id="ProtNLM"/>
    </source>
</evidence>
<accession>A0ABW6HGZ5</accession>
<proteinExistence type="predicted"/>
<dbReference type="EMBL" id="JBHYTS010000138">
    <property type="protein sequence ID" value="MFE1755904.1"/>
    <property type="molecule type" value="Genomic_DNA"/>
</dbReference>
<organism evidence="1 2">
    <name type="scientific">Streptomyces anandii</name>
    <dbReference type="NCBI Taxonomy" id="285454"/>
    <lineage>
        <taxon>Bacteria</taxon>
        <taxon>Bacillati</taxon>
        <taxon>Actinomycetota</taxon>
        <taxon>Actinomycetes</taxon>
        <taxon>Kitasatosporales</taxon>
        <taxon>Streptomycetaceae</taxon>
        <taxon>Streptomyces</taxon>
    </lineage>
</organism>
<reference evidence="1 2" key="1">
    <citation type="submission" date="2024-09" db="EMBL/GenBank/DDBJ databases">
        <title>The Natural Products Discovery Center: Release of the First 8490 Sequenced Strains for Exploring Actinobacteria Biosynthetic Diversity.</title>
        <authorList>
            <person name="Kalkreuter E."/>
            <person name="Kautsar S.A."/>
            <person name="Yang D."/>
            <person name="Bader C.D."/>
            <person name="Teijaro C.N."/>
            <person name="Fluegel L."/>
            <person name="Davis C.M."/>
            <person name="Simpson J.R."/>
            <person name="Lauterbach L."/>
            <person name="Steele A.D."/>
            <person name="Gui C."/>
            <person name="Meng S."/>
            <person name="Li G."/>
            <person name="Viehrig K."/>
            <person name="Ye F."/>
            <person name="Su P."/>
            <person name="Kiefer A.F."/>
            <person name="Nichols A."/>
            <person name="Cepeda A.J."/>
            <person name="Yan W."/>
            <person name="Fan B."/>
            <person name="Jiang Y."/>
            <person name="Adhikari A."/>
            <person name="Zheng C.-J."/>
            <person name="Schuster L."/>
            <person name="Cowan T.M."/>
            <person name="Smanski M.J."/>
            <person name="Chevrette M.G."/>
            <person name="De Carvalho L.P.S."/>
            <person name="Shen B."/>
        </authorList>
    </citation>
    <scope>NUCLEOTIDE SEQUENCE [LARGE SCALE GENOMIC DNA]</scope>
    <source>
        <strain evidence="1 2">NPDC059500</strain>
    </source>
</reference>